<dbReference type="Proteomes" id="UP000004198">
    <property type="component" value="Unassembled WGS sequence"/>
</dbReference>
<evidence type="ECO:0000313" key="2">
    <source>
        <dbReference type="EMBL" id="EET85132.1"/>
    </source>
</evidence>
<accession>C6Q054</accession>
<dbReference type="RefSeq" id="WP_007063306.1">
    <property type="nucleotide sequence ID" value="NZ_ACVI01000107.1"/>
</dbReference>
<dbReference type="AlphaFoldDB" id="C6Q054"/>
<sequence length="129" mass="15105">MKKSILPMLTKSLYILFAIGTIILLWMVYNHIDGKMALHFGIAYVFLTLFLIVYVPIVTIFSLRKFKWSYVEKRLYKFFISFIVFGTLNYAFDYIFRSSSINLFRNLSIALGLAFGNSFSDIILKKKEI</sequence>
<feature type="transmembrane region" description="Helical" evidence="1">
    <location>
        <begin position="12"/>
        <end position="29"/>
    </location>
</feature>
<dbReference type="EMBL" id="ACVI01000107">
    <property type="protein sequence ID" value="EET85132.1"/>
    <property type="molecule type" value="Genomic_DNA"/>
</dbReference>
<evidence type="ECO:0000256" key="1">
    <source>
        <dbReference type="SAM" id="Phobius"/>
    </source>
</evidence>
<gene>
    <name evidence="2" type="ORF">CcarbDRAFT_4421</name>
</gene>
<keyword evidence="1" id="KW-0472">Membrane</keyword>
<protein>
    <submittedName>
        <fullName evidence="2">Uncharacterized protein</fullName>
    </submittedName>
</protein>
<feature type="transmembrane region" description="Helical" evidence="1">
    <location>
        <begin position="41"/>
        <end position="63"/>
    </location>
</feature>
<dbReference type="PATRIC" id="fig|536227.13.peg.1877"/>
<dbReference type="KEGG" id="cck:Ccar_08960"/>
<proteinExistence type="predicted"/>
<organism evidence="2 3">
    <name type="scientific">Clostridium carboxidivorans P7</name>
    <dbReference type="NCBI Taxonomy" id="536227"/>
    <lineage>
        <taxon>Bacteria</taxon>
        <taxon>Bacillati</taxon>
        <taxon>Bacillota</taxon>
        <taxon>Clostridia</taxon>
        <taxon>Eubacteriales</taxon>
        <taxon>Clostridiaceae</taxon>
        <taxon>Clostridium</taxon>
    </lineage>
</organism>
<comment type="caution">
    <text evidence="2">The sequence shown here is derived from an EMBL/GenBank/DDBJ whole genome shotgun (WGS) entry which is preliminary data.</text>
</comment>
<keyword evidence="1" id="KW-0812">Transmembrane</keyword>
<dbReference type="eggNOG" id="ENOG50330DH">
    <property type="taxonomic scope" value="Bacteria"/>
</dbReference>
<dbReference type="STRING" id="536227.Ccar_08960"/>
<feature type="transmembrane region" description="Helical" evidence="1">
    <location>
        <begin position="75"/>
        <end position="92"/>
    </location>
</feature>
<name>C6Q054_9CLOT</name>
<keyword evidence="3" id="KW-1185">Reference proteome</keyword>
<dbReference type="OrthoDB" id="1926101at2"/>
<reference evidence="2 3" key="1">
    <citation type="submission" date="2009-06" db="EMBL/GenBank/DDBJ databases">
        <title>The draft genome of Clostridium carboxidivorans P7.</title>
        <authorList>
            <consortium name="US DOE Joint Genome Institute (JGI-PGF)"/>
            <person name="Lucas S."/>
            <person name="Copeland A."/>
            <person name="Lapidus A."/>
            <person name="Glavina del Rio T."/>
            <person name="Tice H."/>
            <person name="Bruce D."/>
            <person name="Goodwin L."/>
            <person name="Pitluck S."/>
            <person name="Larimer F."/>
            <person name="Land M.L."/>
            <person name="Hauser L."/>
            <person name="Hemme C.L."/>
        </authorList>
    </citation>
    <scope>NUCLEOTIDE SEQUENCE [LARGE SCALE GENOMIC DNA]</scope>
    <source>
        <strain evidence="2 3">P7</strain>
    </source>
</reference>
<feature type="transmembrane region" description="Helical" evidence="1">
    <location>
        <begin position="104"/>
        <end position="124"/>
    </location>
</feature>
<evidence type="ECO:0000313" key="3">
    <source>
        <dbReference type="Proteomes" id="UP000004198"/>
    </source>
</evidence>
<keyword evidence="1" id="KW-1133">Transmembrane helix</keyword>